<proteinExistence type="predicted"/>
<name>A0ACB6FYG9_9PLEO</name>
<organism evidence="1 2">
    <name type="scientific">Alternaria gaisen</name>
    <dbReference type="NCBI Taxonomy" id="167740"/>
    <lineage>
        <taxon>Eukaryota</taxon>
        <taxon>Fungi</taxon>
        <taxon>Dikarya</taxon>
        <taxon>Ascomycota</taxon>
        <taxon>Pezizomycotina</taxon>
        <taxon>Dothideomycetes</taxon>
        <taxon>Pleosporomycetidae</taxon>
        <taxon>Pleosporales</taxon>
        <taxon>Pleosporineae</taxon>
        <taxon>Pleosporaceae</taxon>
        <taxon>Alternaria</taxon>
        <taxon>Alternaria sect. Alternaria</taxon>
    </lineage>
</organism>
<comment type="caution">
    <text evidence="1">The sequence shown here is derived from an EMBL/GenBank/DDBJ whole genome shotgun (WGS) entry which is preliminary data.</text>
</comment>
<dbReference type="Proteomes" id="UP000293547">
    <property type="component" value="Unassembled WGS sequence"/>
</dbReference>
<reference evidence="1 2" key="1">
    <citation type="journal article" date="2019" name="bioRxiv">
        <title>Genomics, evolutionary history and diagnostics of the Alternaria alternata species group including apple and Asian pear pathotypes.</title>
        <authorList>
            <person name="Armitage A.D."/>
            <person name="Cockerton H.M."/>
            <person name="Sreenivasaprasad S."/>
            <person name="Woodhall J.W."/>
            <person name="Lane C.R."/>
            <person name="Harrison R.J."/>
            <person name="Clarkson J.P."/>
        </authorList>
    </citation>
    <scope>NUCLEOTIDE SEQUENCE [LARGE SCALE GENOMIC DNA]</scope>
    <source>
        <strain evidence="1 2">FERA 650</strain>
    </source>
</reference>
<sequence>MVKLSVLASSLCLASSAMAAALPAPAAKTCKNPVKRYEWRELSIPQKKAYIDAVLCLTKKPAISGIEGAINRFDDFQAVHNSQTPDIHWVGHFTLWHRYMISTFETALREECGYTGGQPYWNWSLDAEPQNPTSTRVFDSEIFQPDTGFGGNGEYVDHAGQPNPYGIQGGTGGGCVQDGPFTPDKFMVNYPEPHCLKRDFVPALMNFWADQKAVDVVLDAVDYTQFAYRVEGEADFAKSNIHGSGHFGVGGQLGQAGNAENSPGEPLFYLHHGNIEHIFWTWQQKDLSKRLYEVGGPIIPFDYSGKNVTLDFEVNLGKLAPSVKLSQLLDPVGDLLCYTY</sequence>
<evidence type="ECO:0000313" key="2">
    <source>
        <dbReference type="Proteomes" id="UP000293547"/>
    </source>
</evidence>
<dbReference type="EMBL" id="PDWZ02000001">
    <property type="protein sequence ID" value="KAB2109499.1"/>
    <property type="molecule type" value="Genomic_DNA"/>
</dbReference>
<gene>
    <name evidence="1" type="ORF">AG0111_0g1433</name>
</gene>
<evidence type="ECO:0000313" key="1">
    <source>
        <dbReference type="EMBL" id="KAB2109499.1"/>
    </source>
</evidence>
<keyword evidence="2" id="KW-1185">Reference proteome</keyword>
<protein>
    <submittedName>
        <fullName evidence="1">Uncharacterized protein</fullName>
    </submittedName>
</protein>
<accession>A0ACB6FYG9</accession>